<dbReference type="OrthoDB" id="408954at2759"/>
<dbReference type="GO" id="GO:0005506">
    <property type="term" value="F:iron ion binding"/>
    <property type="evidence" value="ECO:0007669"/>
    <property type="project" value="InterPro"/>
</dbReference>
<sequence>MSPFTSTSSVSQAPTCTLHSQPSLLSGMSDHTLGAILPTLIYAVSSTIFYIFDELELFENCRIHPSKDELSRNRVTKLGCLKGVARYHIMQIGISLLLTHSAEPELVREIECETFQYASLLRKTLTLIPGTLTVLGLDAQRPLSVLWNIPVSEQDVGQDFTTFRFYTVELMLARIVVSIAIPILRFIVYLAVVDTWVYFTHRLCHINKTLYRIVHAQHHQLYVPYAYGAVYAHWLESLFLDILSFISAGAIAGISVRQGMVLSSLATFKTISDHCGYVFPLDPFSYVNRNGAQFHDLHHQSWGFKHNFSTYTVFWDKLLETAWTDRQAAALKYSRTQELVKARLEIVKSGATVTRTKSD</sequence>
<keyword evidence="3 5" id="KW-1133">Transmembrane helix</keyword>
<name>A0A9P7YCK6_9HELO</name>
<evidence type="ECO:0000313" key="8">
    <source>
        <dbReference type="Proteomes" id="UP000824998"/>
    </source>
</evidence>
<accession>A0A9P7YCK6</accession>
<feature type="transmembrane region" description="Helical" evidence="5">
    <location>
        <begin position="171"/>
        <end position="192"/>
    </location>
</feature>
<dbReference type="AlphaFoldDB" id="A0A9P7YCK6"/>
<dbReference type="Pfam" id="PF04116">
    <property type="entry name" value="FA_hydroxylase"/>
    <property type="match status" value="1"/>
</dbReference>
<dbReference type="GO" id="GO:0016491">
    <property type="term" value="F:oxidoreductase activity"/>
    <property type="evidence" value="ECO:0007669"/>
    <property type="project" value="InterPro"/>
</dbReference>
<feature type="transmembrane region" description="Helical" evidence="5">
    <location>
        <begin position="238"/>
        <end position="256"/>
    </location>
</feature>
<dbReference type="EMBL" id="MU251640">
    <property type="protein sequence ID" value="KAG9230846.1"/>
    <property type="molecule type" value="Genomic_DNA"/>
</dbReference>
<dbReference type="GO" id="GO:0008610">
    <property type="term" value="P:lipid biosynthetic process"/>
    <property type="evidence" value="ECO:0007669"/>
    <property type="project" value="InterPro"/>
</dbReference>
<dbReference type="PANTHER" id="PTHR11863">
    <property type="entry name" value="STEROL DESATURASE"/>
    <property type="match status" value="1"/>
</dbReference>
<protein>
    <submittedName>
        <fullName evidence="7">Sphinganine hydroxylase-like protein Sur2</fullName>
    </submittedName>
</protein>
<dbReference type="InterPro" id="IPR006694">
    <property type="entry name" value="Fatty_acid_hydroxylase"/>
</dbReference>
<evidence type="ECO:0000256" key="2">
    <source>
        <dbReference type="ARBA" id="ARBA00022692"/>
    </source>
</evidence>
<keyword evidence="4 5" id="KW-0472">Membrane</keyword>
<organism evidence="7 8">
    <name type="scientific">Amylocarpus encephaloides</name>
    <dbReference type="NCBI Taxonomy" id="45428"/>
    <lineage>
        <taxon>Eukaryota</taxon>
        <taxon>Fungi</taxon>
        <taxon>Dikarya</taxon>
        <taxon>Ascomycota</taxon>
        <taxon>Pezizomycotina</taxon>
        <taxon>Leotiomycetes</taxon>
        <taxon>Helotiales</taxon>
        <taxon>Helotiales incertae sedis</taxon>
        <taxon>Amylocarpus</taxon>
    </lineage>
</organism>
<proteinExistence type="predicted"/>
<evidence type="ECO:0000313" key="7">
    <source>
        <dbReference type="EMBL" id="KAG9230846.1"/>
    </source>
</evidence>
<dbReference type="GO" id="GO:0016020">
    <property type="term" value="C:membrane"/>
    <property type="evidence" value="ECO:0007669"/>
    <property type="project" value="UniProtKB-SubCell"/>
</dbReference>
<dbReference type="Proteomes" id="UP000824998">
    <property type="component" value="Unassembled WGS sequence"/>
</dbReference>
<keyword evidence="2 5" id="KW-0812">Transmembrane</keyword>
<reference evidence="7" key="1">
    <citation type="journal article" date="2021" name="IMA Fungus">
        <title>Genomic characterization of three marine fungi, including Emericellopsis atlantica sp. nov. with signatures of a generalist lifestyle and marine biomass degradation.</title>
        <authorList>
            <person name="Hagestad O.C."/>
            <person name="Hou L."/>
            <person name="Andersen J.H."/>
            <person name="Hansen E.H."/>
            <person name="Altermark B."/>
            <person name="Li C."/>
            <person name="Kuhnert E."/>
            <person name="Cox R.J."/>
            <person name="Crous P.W."/>
            <person name="Spatafora J.W."/>
            <person name="Lail K."/>
            <person name="Amirebrahimi M."/>
            <person name="Lipzen A."/>
            <person name="Pangilinan J."/>
            <person name="Andreopoulos W."/>
            <person name="Hayes R.D."/>
            <person name="Ng V."/>
            <person name="Grigoriev I.V."/>
            <person name="Jackson S.A."/>
            <person name="Sutton T.D.S."/>
            <person name="Dobson A.D.W."/>
            <person name="Rama T."/>
        </authorList>
    </citation>
    <scope>NUCLEOTIDE SEQUENCE</scope>
    <source>
        <strain evidence="7">TRa018bII</strain>
    </source>
</reference>
<comment type="subcellular location">
    <subcellularLocation>
        <location evidence="1">Membrane</location>
    </subcellularLocation>
</comment>
<comment type="caution">
    <text evidence="7">The sequence shown here is derived from an EMBL/GenBank/DDBJ whole genome shotgun (WGS) entry which is preliminary data.</text>
</comment>
<dbReference type="InterPro" id="IPR050307">
    <property type="entry name" value="Sterol_Desaturase_Related"/>
</dbReference>
<evidence type="ECO:0000256" key="5">
    <source>
        <dbReference type="SAM" id="Phobius"/>
    </source>
</evidence>
<evidence type="ECO:0000256" key="3">
    <source>
        <dbReference type="ARBA" id="ARBA00022989"/>
    </source>
</evidence>
<feature type="transmembrane region" description="Helical" evidence="5">
    <location>
        <begin position="32"/>
        <end position="52"/>
    </location>
</feature>
<evidence type="ECO:0000256" key="4">
    <source>
        <dbReference type="ARBA" id="ARBA00023136"/>
    </source>
</evidence>
<feature type="domain" description="Fatty acid hydroxylase" evidence="6">
    <location>
        <begin position="186"/>
        <end position="321"/>
    </location>
</feature>
<gene>
    <name evidence="7" type="ORF">BJ875DRAFT_430862</name>
</gene>
<keyword evidence="8" id="KW-1185">Reference proteome</keyword>
<evidence type="ECO:0000256" key="1">
    <source>
        <dbReference type="ARBA" id="ARBA00004370"/>
    </source>
</evidence>
<evidence type="ECO:0000259" key="6">
    <source>
        <dbReference type="Pfam" id="PF04116"/>
    </source>
</evidence>